<dbReference type="PROSITE" id="PS51352">
    <property type="entry name" value="THIOREDOXIN_2"/>
    <property type="match status" value="1"/>
</dbReference>
<name>A0A329QAW8_9ACTN</name>
<keyword evidence="4" id="KW-1185">Reference proteome</keyword>
<comment type="caution">
    <text evidence="3">The sequence shown here is derived from an EMBL/GenBank/DDBJ whole genome shotgun (WGS) entry which is preliminary data.</text>
</comment>
<evidence type="ECO:0000313" key="4">
    <source>
        <dbReference type="Proteomes" id="UP000250462"/>
    </source>
</evidence>
<dbReference type="InterPro" id="IPR000866">
    <property type="entry name" value="AhpC/TSA"/>
</dbReference>
<feature type="compositionally biased region" description="Acidic residues" evidence="1">
    <location>
        <begin position="9"/>
        <end position="63"/>
    </location>
</feature>
<evidence type="ECO:0000256" key="1">
    <source>
        <dbReference type="SAM" id="MobiDB-lite"/>
    </source>
</evidence>
<dbReference type="EMBL" id="QMIG01000042">
    <property type="protein sequence ID" value="RAW09464.1"/>
    <property type="molecule type" value="Genomic_DNA"/>
</dbReference>
<dbReference type="InterPro" id="IPR013766">
    <property type="entry name" value="Thioredoxin_domain"/>
</dbReference>
<dbReference type="PANTHER" id="PTHR42852:SF17">
    <property type="entry name" value="THIOREDOXIN-LIKE PROTEIN HI_1115"/>
    <property type="match status" value="1"/>
</dbReference>
<dbReference type="Pfam" id="PF00578">
    <property type="entry name" value="AhpC-TSA"/>
    <property type="match status" value="1"/>
</dbReference>
<feature type="domain" description="Thioredoxin" evidence="2">
    <location>
        <begin position="79"/>
        <end position="215"/>
    </location>
</feature>
<reference evidence="3 4" key="1">
    <citation type="submission" date="2018-06" db="EMBL/GenBank/DDBJ databases">
        <title>Phytoactinopolyspora halophila sp. nov., a novel halophilic actinomycete isolated from a saline soil in China.</title>
        <authorList>
            <person name="Tang S.-K."/>
        </authorList>
    </citation>
    <scope>NUCLEOTIDE SEQUENCE [LARGE SCALE GENOMIC DNA]</scope>
    <source>
        <strain evidence="3 4">YIM 96934</strain>
    </source>
</reference>
<gene>
    <name evidence="3" type="ORF">DPM12_21020</name>
</gene>
<accession>A0A329QAW8</accession>
<dbReference type="InterPro" id="IPR036249">
    <property type="entry name" value="Thioredoxin-like_sf"/>
</dbReference>
<sequence>MLAACGSDDAVESADMEGSDEVSGEAGSEPEGEVDDSAEDAEAGEDEETGERDEPEDGAESGGDEAAGGGESAETDAEDAPVPEQLEFTATTVDGESFDGATLAGQPSVFWFWAPWCSSCMAEAPHVLDVAEEHEGELNVVGVASLGGEPEMRDFIERTNTEDLPHLADEDGEIWILFEIAEQSTFALVDADGEVTHRGPLSPEDLSAQAAELAS</sequence>
<dbReference type="Proteomes" id="UP000250462">
    <property type="component" value="Unassembled WGS sequence"/>
</dbReference>
<evidence type="ECO:0000313" key="3">
    <source>
        <dbReference type="EMBL" id="RAW09464.1"/>
    </source>
</evidence>
<organism evidence="3 4">
    <name type="scientific">Phytoactinopolyspora halophila</name>
    <dbReference type="NCBI Taxonomy" id="1981511"/>
    <lineage>
        <taxon>Bacteria</taxon>
        <taxon>Bacillati</taxon>
        <taxon>Actinomycetota</taxon>
        <taxon>Actinomycetes</taxon>
        <taxon>Jiangellales</taxon>
        <taxon>Jiangellaceae</taxon>
        <taxon>Phytoactinopolyspora</taxon>
    </lineage>
</organism>
<dbReference type="GO" id="GO:0016209">
    <property type="term" value="F:antioxidant activity"/>
    <property type="evidence" value="ECO:0007669"/>
    <property type="project" value="InterPro"/>
</dbReference>
<protein>
    <recommendedName>
        <fullName evidence="2">Thioredoxin domain-containing protein</fullName>
    </recommendedName>
</protein>
<evidence type="ECO:0000259" key="2">
    <source>
        <dbReference type="PROSITE" id="PS51352"/>
    </source>
</evidence>
<dbReference type="AlphaFoldDB" id="A0A329QAW8"/>
<proteinExistence type="predicted"/>
<dbReference type="InterPro" id="IPR050553">
    <property type="entry name" value="Thioredoxin_ResA/DsbE_sf"/>
</dbReference>
<dbReference type="PANTHER" id="PTHR42852">
    <property type="entry name" value="THIOL:DISULFIDE INTERCHANGE PROTEIN DSBE"/>
    <property type="match status" value="1"/>
</dbReference>
<dbReference type="GO" id="GO:0016491">
    <property type="term" value="F:oxidoreductase activity"/>
    <property type="evidence" value="ECO:0007669"/>
    <property type="project" value="InterPro"/>
</dbReference>
<feature type="region of interest" description="Disordered" evidence="1">
    <location>
        <begin position="1"/>
        <end position="81"/>
    </location>
</feature>
<dbReference type="Gene3D" id="3.40.30.10">
    <property type="entry name" value="Glutaredoxin"/>
    <property type="match status" value="1"/>
</dbReference>
<dbReference type="SUPFAM" id="SSF52833">
    <property type="entry name" value="Thioredoxin-like"/>
    <property type="match status" value="1"/>
</dbReference>